<feature type="transmembrane region" description="Helical" evidence="10">
    <location>
        <begin position="218"/>
        <end position="237"/>
    </location>
</feature>
<protein>
    <recommendedName>
        <fullName evidence="2">histidine kinase</fullName>
        <ecNumber evidence="2">2.7.13.3</ecNumber>
    </recommendedName>
</protein>
<keyword evidence="7" id="KW-0067">ATP-binding</keyword>
<evidence type="ECO:0000256" key="9">
    <source>
        <dbReference type="SAM" id="Coils"/>
    </source>
</evidence>
<evidence type="ECO:0000256" key="10">
    <source>
        <dbReference type="SAM" id="Phobius"/>
    </source>
</evidence>
<dbReference type="STRING" id="273121.WS0378"/>
<evidence type="ECO:0000256" key="1">
    <source>
        <dbReference type="ARBA" id="ARBA00000085"/>
    </source>
</evidence>
<dbReference type="PROSITE" id="PS50109">
    <property type="entry name" value="HIS_KIN"/>
    <property type="match status" value="1"/>
</dbReference>
<accession>Q7MAA1</accession>
<dbReference type="Gene3D" id="1.10.287.130">
    <property type="match status" value="1"/>
</dbReference>
<feature type="transmembrane region" description="Helical" evidence="10">
    <location>
        <begin position="13"/>
        <end position="33"/>
    </location>
</feature>
<dbReference type="InterPro" id="IPR021796">
    <property type="entry name" value="Tll0287-like_dom"/>
</dbReference>
<dbReference type="EC" id="2.7.13.3" evidence="2"/>
<keyword evidence="5" id="KW-0547">Nucleotide-binding</keyword>
<dbReference type="InterPro" id="IPR003661">
    <property type="entry name" value="HisK_dim/P_dom"/>
</dbReference>
<sequence>MESDISLRYNFKIIIGSFVILYGVVTLLFFNFYRELALKDARQEAVFVLDTMNAIRDYVSIIQRPLVEELKEKHGLDPDFFDPRLLSSSYIAREIYNIQRAKKNINYDYSLTAHNPLNPEHEGSVFEKRILDDFKEGKYKEYSKIIQEEGTSYFFVGLPIRNSHPSCSKCHIASNAPKGMLEQYPNLGLFESKVGEVIAMISFKIPVWSILTYHTKEFVVGGTAMFVVFTLFVLFIYKIHKKDRELEEKTQMLMISQNRLASMGEMIGNISHQWRQPLAQVGSILVNLELYSEKEKLTHEKLSRKIQEANEQLVFMSSTIDDFRDFFRPQKEKKLFSAQEVIGQSKRLLSVSLEKFGIEVEVKIEKNFRLEGYPNEIAQVMINIINNAKEAFLESPQKNRRVLIRAFVSEGVATISISNNAGLIQESVLEHIFEPYFTTKESGSGLGLYMSQKVAEKNHALLEAKNTADGVCFTLSFNSFS</sequence>
<feature type="domain" description="Histidine kinase" evidence="11">
    <location>
        <begin position="269"/>
        <end position="481"/>
    </location>
</feature>
<evidence type="ECO:0000259" key="11">
    <source>
        <dbReference type="PROSITE" id="PS50109"/>
    </source>
</evidence>
<comment type="catalytic activity">
    <reaction evidence="1">
        <text>ATP + protein L-histidine = ADP + protein N-phospho-L-histidine.</text>
        <dbReference type="EC" id="2.7.13.3"/>
    </reaction>
</comment>
<dbReference type="GO" id="GO:0005524">
    <property type="term" value="F:ATP binding"/>
    <property type="evidence" value="ECO:0007669"/>
    <property type="project" value="UniProtKB-KW"/>
</dbReference>
<dbReference type="HOGENOM" id="CLU_620653_0_0_7"/>
<keyword evidence="10" id="KW-1133">Transmembrane helix</keyword>
<evidence type="ECO:0000313" key="12">
    <source>
        <dbReference type="EMBL" id="CAE09525.1"/>
    </source>
</evidence>
<dbReference type="KEGG" id="wsu:WS0378"/>
<dbReference type="InterPro" id="IPR005467">
    <property type="entry name" value="His_kinase_dom"/>
</dbReference>
<dbReference type="EMBL" id="BX571658">
    <property type="protein sequence ID" value="CAE09525.1"/>
    <property type="molecule type" value="Genomic_DNA"/>
</dbReference>
<keyword evidence="4" id="KW-0808">Transferase</keyword>
<evidence type="ECO:0000256" key="7">
    <source>
        <dbReference type="ARBA" id="ARBA00022840"/>
    </source>
</evidence>
<keyword evidence="10" id="KW-0812">Transmembrane</keyword>
<keyword evidence="6" id="KW-0418">Kinase</keyword>
<feature type="coiled-coil region" evidence="9">
    <location>
        <begin position="292"/>
        <end position="319"/>
    </location>
</feature>
<keyword evidence="13" id="KW-1185">Reference proteome</keyword>
<evidence type="ECO:0000256" key="8">
    <source>
        <dbReference type="ARBA" id="ARBA00023012"/>
    </source>
</evidence>
<evidence type="ECO:0000256" key="6">
    <source>
        <dbReference type="ARBA" id="ARBA00022777"/>
    </source>
</evidence>
<gene>
    <name evidence="12" type="ordered locus">WS0378</name>
</gene>
<dbReference type="SUPFAM" id="SSF47384">
    <property type="entry name" value="Homodimeric domain of signal transducing histidine kinase"/>
    <property type="match status" value="1"/>
</dbReference>
<evidence type="ECO:0000256" key="2">
    <source>
        <dbReference type="ARBA" id="ARBA00012438"/>
    </source>
</evidence>
<proteinExistence type="predicted"/>
<dbReference type="eggNOG" id="COG4191">
    <property type="taxonomic scope" value="Bacteria"/>
</dbReference>
<dbReference type="InterPro" id="IPR003594">
    <property type="entry name" value="HATPase_dom"/>
</dbReference>
<dbReference type="Gene3D" id="3.30.565.10">
    <property type="entry name" value="Histidine kinase-like ATPase, C-terminal domain"/>
    <property type="match status" value="1"/>
</dbReference>
<dbReference type="CDD" id="cd00082">
    <property type="entry name" value="HisKA"/>
    <property type="match status" value="1"/>
</dbReference>
<keyword evidence="8" id="KW-0902">Two-component regulatory system</keyword>
<dbReference type="GO" id="GO:0000155">
    <property type="term" value="F:phosphorelay sensor kinase activity"/>
    <property type="evidence" value="ECO:0007669"/>
    <property type="project" value="InterPro"/>
</dbReference>
<evidence type="ECO:0000256" key="5">
    <source>
        <dbReference type="ARBA" id="ARBA00022741"/>
    </source>
</evidence>
<dbReference type="SMART" id="SM00387">
    <property type="entry name" value="HATPase_c"/>
    <property type="match status" value="1"/>
</dbReference>
<dbReference type="Proteomes" id="UP000000422">
    <property type="component" value="Chromosome"/>
</dbReference>
<dbReference type="InterPro" id="IPR036097">
    <property type="entry name" value="HisK_dim/P_sf"/>
</dbReference>
<dbReference type="Pfam" id="PF11845">
    <property type="entry name" value="Tll0287-like"/>
    <property type="match status" value="1"/>
</dbReference>
<evidence type="ECO:0000256" key="3">
    <source>
        <dbReference type="ARBA" id="ARBA00022553"/>
    </source>
</evidence>
<dbReference type="PANTHER" id="PTHR43065">
    <property type="entry name" value="SENSOR HISTIDINE KINASE"/>
    <property type="match status" value="1"/>
</dbReference>
<dbReference type="PANTHER" id="PTHR43065:SF10">
    <property type="entry name" value="PEROXIDE STRESS-ACTIVATED HISTIDINE KINASE MAK3"/>
    <property type="match status" value="1"/>
</dbReference>
<dbReference type="Pfam" id="PF02518">
    <property type="entry name" value="HATPase_c"/>
    <property type="match status" value="1"/>
</dbReference>
<dbReference type="RefSeq" id="WP_011138325.1">
    <property type="nucleotide sequence ID" value="NC_005090.1"/>
</dbReference>
<dbReference type="InterPro" id="IPR036890">
    <property type="entry name" value="HATPase_C_sf"/>
</dbReference>
<evidence type="ECO:0000256" key="4">
    <source>
        <dbReference type="ARBA" id="ARBA00022679"/>
    </source>
</evidence>
<evidence type="ECO:0000313" key="13">
    <source>
        <dbReference type="Proteomes" id="UP000000422"/>
    </source>
</evidence>
<dbReference type="AlphaFoldDB" id="Q7MAA1"/>
<keyword evidence="3" id="KW-0597">Phosphoprotein</keyword>
<keyword evidence="9" id="KW-0175">Coiled coil</keyword>
<organism evidence="13">
    <name type="scientific">Wolinella succinogenes (strain ATCC 29543 / DSM 1740 / CCUG 13145 / JCM 31913 / LMG 7466 / NCTC 11488 / FDC 602W)</name>
    <name type="common">Vibrio succinogenes</name>
    <dbReference type="NCBI Taxonomy" id="273121"/>
    <lineage>
        <taxon>Bacteria</taxon>
        <taxon>Pseudomonadati</taxon>
        <taxon>Campylobacterota</taxon>
        <taxon>Epsilonproteobacteria</taxon>
        <taxon>Campylobacterales</taxon>
        <taxon>Helicobacteraceae</taxon>
        <taxon>Wolinella</taxon>
    </lineage>
</organism>
<keyword evidence="10" id="KW-0472">Membrane</keyword>
<dbReference type="SUPFAM" id="SSF55874">
    <property type="entry name" value="ATPase domain of HSP90 chaperone/DNA topoisomerase II/histidine kinase"/>
    <property type="match status" value="1"/>
</dbReference>
<name>Q7MAA1_WOLSU</name>
<reference evidence="12 13" key="1">
    <citation type="journal article" date="2003" name="Proc. Natl. Acad. Sci. U.S.A.">
        <title>Complete genome sequence and analysis of Wolinella succinogenes.</title>
        <authorList>
            <person name="Baar C."/>
            <person name="Eppinger M."/>
            <person name="Raddatz G."/>
            <person name="Simon JM."/>
            <person name="Lanz C."/>
            <person name="Klimmek O."/>
            <person name="Nandakumar R."/>
            <person name="Gross R."/>
            <person name="Rosinus A."/>
            <person name="Keller H."/>
            <person name="Jagtap P."/>
            <person name="Linke B."/>
            <person name="Meyer F."/>
            <person name="Lederer H."/>
            <person name="Schuster S.C."/>
        </authorList>
    </citation>
    <scope>NUCLEOTIDE SEQUENCE [LARGE SCALE GENOMIC DNA]</scope>
    <source>
        <strain evidence="13">ATCC 29543 / DSM 1740 / CCUG 13145 / JCM 31913 / LMG 7466 / NCTC 11488 / FDC 602W</strain>
    </source>
</reference>